<keyword evidence="4" id="KW-0862">Zinc</keyword>
<dbReference type="InterPro" id="IPR016563">
    <property type="entry name" value="Npl4"/>
</dbReference>
<keyword evidence="3 7" id="KW-0863">Zinc-finger</keyword>
<name>A0A2G8KQP2_STIJA</name>
<protein>
    <recommendedName>
        <fullName evidence="6">Nuclear protein localization protein 4 homolog</fullName>
    </recommendedName>
</protein>
<dbReference type="InterPro" id="IPR036443">
    <property type="entry name" value="Znf_RanBP2_sf"/>
</dbReference>
<dbReference type="GO" id="GO:0043130">
    <property type="term" value="F:ubiquitin binding"/>
    <property type="evidence" value="ECO:0007669"/>
    <property type="project" value="TreeGrafter"/>
</dbReference>
<evidence type="ECO:0000256" key="5">
    <source>
        <dbReference type="ARBA" id="ARBA00060618"/>
    </source>
</evidence>
<dbReference type="InterPro" id="IPR007717">
    <property type="entry name" value="NPL4_C"/>
</dbReference>
<dbReference type="Pfam" id="PF11543">
    <property type="entry name" value="UN_NPL4"/>
    <property type="match status" value="1"/>
</dbReference>
<dbReference type="GO" id="GO:0006511">
    <property type="term" value="P:ubiquitin-dependent protein catabolic process"/>
    <property type="evidence" value="ECO:0007669"/>
    <property type="project" value="InterPro"/>
</dbReference>
<dbReference type="PROSITE" id="PS01358">
    <property type="entry name" value="ZF_RANBP2_1"/>
    <property type="match status" value="1"/>
</dbReference>
<dbReference type="Proteomes" id="UP000230750">
    <property type="component" value="Unassembled WGS sequence"/>
</dbReference>
<evidence type="ECO:0000256" key="3">
    <source>
        <dbReference type="ARBA" id="ARBA00022771"/>
    </source>
</evidence>
<dbReference type="Pfam" id="PF05021">
    <property type="entry name" value="NPL4"/>
    <property type="match status" value="1"/>
</dbReference>
<dbReference type="PANTHER" id="PTHR12710">
    <property type="entry name" value="NUCLEAR PROTEIN LOCALIZATION 4"/>
    <property type="match status" value="1"/>
</dbReference>
<comment type="caution">
    <text evidence="10">The sequence shown here is derived from an EMBL/GenBank/DDBJ whole genome shotgun (WGS) entry which is preliminary data.</text>
</comment>
<dbReference type="InterPro" id="IPR024682">
    <property type="entry name" value="Npl4_Ub-like_dom"/>
</dbReference>
<dbReference type="Gene3D" id="3.10.20.90">
    <property type="entry name" value="Phosphatidylinositol 3-kinase Catalytic Subunit, Chain A, domain 1"/>
    <property type="match status" value="1"/>
</dbReference>
<feature type="domain" description="MPN" evidence="9">
    <location>
        <begin position="229"/>
        <end position="366"/>
    </location>
</feature>
<dbReference type="Gene3D" id="3.40.140.10">
    <property type="entry name" value="Cytidine Deaminase, domain 2"/>
    <property type="match status" value="1"/>
</dbReference>
<sequence>MFFKSKHTLFYYIVIRVQSPAGTIRINVSLSVTLYKFFPMVADSCGIPLDGFELFRNRDKSDKLKRSSKVTIRSASLKHGDMLYLIPCKSPSVTPDSSSEEVTPLSTVKEDEIDIILAKEDGKITRSRDEQLCRHGANAKCVHCVPLEPYNEQYLLEHDPPIKHLSFHSHLRKLMGGVDKGKFALLENPNCKIKPGCTEHAPWPAGICTKCQPSAITLDRQTFRHVDNVMFENPKMFDRFLDYWRKTGKQRIGFLYGNYEVHKDVPLGIRATVSAIYEPPQIGTPNSLELISDDKDSIVDYIAQSLGLVRVGWIFTDLLADDLTKGTVKHVRNLESHFLSAEECIMAADFQTKHPNPCRLSTDGSFGSKFVTCIVTDYTEAYQVSNQCMSLVQDNCLVPTKDAAELGYIKESTSQQYVPDVFYSQTDSYGNKSKLLARPLPVEFLLVDVPSAFALEPLQSFNPLTTKELFPIENRSDVGDIQDMSSLAKYMKQFTSDEFLEAMLDFHLLIYLASMDVYPLRDHMDPLLEALKHRDKETVQAWSKGEQWLTVEHFMDAHDGTTHSGGPSSTTNSQQYSVGSWTCSQCTYINAVTRGTCEICDGHGDEGSAIYINELTRSNVKFDMATG</sequence>
<dbReference type="InterPro" id="IPR037518">
    <property type="entry name" value="MPN"/>
</dbReference>
<evidence type="ECO:0000256" key="1">
    <source>
        <dbReference type="ARBA" id="ARBA00011025"/>
    </source>
</evidence>
<keyword evidence="11" id="KW-1185">Reference proteome</keyword>
<dbReference type="Gene3D" id="2.30.30.380">
    <property type="entry name" value="Zn-finger domain of Sec23/24"/>
    <property type="match status" value="1"/>
</dbReference>
<gene>
    <name evidence="10" type="ORF">BSL78_12857</name>
</gene>
<dbReference type="CDD" id="cd08061">
    <property type="entry name" value="MPN_NPL4"/>
    <property type="match status" value="1"/>
</dbReference>
<evidence type="ECO:0000259" key="9">
    <source>
        <dbReference type="PROSITE" id="PS50249"/>
    </source>
</evidence>
<evidence type="ECO:0000259" key="8">
    <source>
        <dbReference type="PROSITE" id="PS50199"/>
    </source>
</evidence>
<reference evidence="10 11" key="1">
    <citation type="journal article" date="2017" name="PLoS Biol.">
        <title>The sea cucumber genome provides insights into morphological evolution and visceral regeneration.</title>
        <authorList>
            <person name="Zhang X."/>
            <person name="Sun L."/>
            <person name="Yuan J."/>
            <person name="Sun Y."/>
            <person name="Gao Y."/>
            <person name="Zhang L."/>
            <person name="Li S."/>
            <person name="Dai H."/>
            <person name="Hamel J.F."/>
            <person name="Liu C."/>
            <person name="Yu Y."/>
            <person name="Liu S."/>
            <person name="Lin W."/>
            <person name="Guo K."/>
            <person name="Jin S."/>
            <person name="Xu P."/>
            <person name="Storey K.B."/>
            <person name="Huan P."/>
            <person name="Zhang T."/>
            <person name="Zhou Y."/>
            <person name="Zhang J."/>
            <person name="Lin C."/>
            <person name="Li X."/>
            <person name="Xing L."/>
            <person name="Huo D."/>
            <person name="Sun M."/>
            <person name="Wang L."/>
            <person name="Mercier A."/>
            <person name="Li F."/>
            <person name="Yang H."/>
            <person name="Xiang J."/>
        </authorList>
    </citation>
    <scope>NUCLEOTIDE SEQUENCE [LARGE SCALE GENOMIC DNA]</scope>
    <source>
        <strain evidence="10">Shaxun</strain>
        <tissue evidence="10">Muscle</tissue>
    </source>
</reference>
<dbReference type="GO" id="GO:0008270">
    <property type="term" value="F:zinc ion binding"/>
    <property type="evidence" value="ECO:0007669"/>
    <property type="project" value="UniProtKB-KW"/>
</dbReference>
<dbReference type="FunFam" id="3.40.140.10:FF:000012">
    <property type="entry name" value="nuclear protein localization protein 4 homolog"/>
    <property type="match status" value="1"/>
</dbReference>
<accession>A0A2G8KQP2</accession>
<dbReference type="PANTHER" id="PTHR12710:SF0">
    <property type="entry name" value="NUCLEAR PROTEIN LOCALIZATION PROTEIN 4 HOMOLOG"/>
    <property type="match status" value="1"/>
</dbReference>
<dbReference type="SUPFAM" id="SSF54236">
    <property type="entry name" value="Ubiquitin-like"/>
    <property type="match status" value="1"/>
</dbReference>
<organism evidence="10 11">
    <name type="scientific">Stichopus japonicus</name>
    <name type="common">Sea cucumber</name>
    <dbReference type="NCBI Taxonomy" id="307972"/>
    <lineage>
        <taxon>Eukaryota</taxon>
        <taxon>Metazoa</taxon>
        <taxon>Echinodermata</taxon>
        <taxon>Eleutherozoa</taxon>
        <taxon>Echinozoa</taxon>
        <taxon>Holothuroidea</taxon>
        <taxon>Aspidochirotacea</taxon>
        <taxon>Aspidochirotida</taxon>
        <taxon>Stichopodidae</taxon>
        <taxon>Apostichopus</taxon>
    </lineage>
</organism>
<dbReference type="EMBL" id="MRZV01000426">
    <property type="protein sequence ID" value="PIK50288.1"/>
    <property type="molecule type" value="Genomic_DNA"/>
</dbReference>
<proteinExistence type="inferred from homology"/>
<dbReference type="InterPro" id="IPR001876">
    <property type="entry name" value="Znf_RanBP2"/>
</dbReference>
<comment type="pathway">
    <text evidence="5">Protein degradation; proteasomal ubiquitin-dependent pathway.</text>
</comment>
<dbReference type="STRING" id="307972.A0A2G8KQP2"/>
<dbReference type="OrthoDB" id="10251089at2759"/>
<dbReference type="PROSITE" id="PS50249">
    <property type="entry name" value="MPN"/>
    <property type="match status" value="1"/>
</dbReference>
<dbReference type="PROSITE" id="PS50199">
    <property type="entry name" value="ZF_RANBP2_2"/>
    <property type="match status" value="1"/>
</dbReference>
<dbReference type="InterPro" id="IPR007716">
    <property type="entry name" value="NPL4_Zn-bd_put"/>
</dbReference>
<dbReference type="GO" id="GO:0031625">
    <property type="term" value="F:ubiquitin protein ligase binding"/>
    <property type="evidence" value="ECO:0007669"/>
    <property type="project" value="TreeGrafter"/>
</dbReference>
<dbReference type="SMART" id="SM00547">
    <property type="entry name" value="ZnF_RBZ"/>
    <property type="match status" value="1"/>
</dbReference>
<evidence type="ECO:0000313" key="10">
    <source>
        <dbReference type="EMBL" id="PIK50288.1"/>
    </source>
</evidence>
<dbReference type="GO" id="GO:0005634">
    <property type="term" value="C:nucleus"/>
    <property type="evidence" value="ECO:0007669"/>
    <property type="project" value="TreeGrafter"/>
</dbReference>
<keyword evidence="2" id="KW-0479">Metal-binding</keyword>
<dbReference type="Pfam" id="PF05020">
    <property type="entry name" value="zf-NPL4"/>
    <property type="match status" value="1"/>
</dbReference>
<feature type="domain" description="RanBP2-type" evidence="8">
    <location>
        <begin position="577"/>
        <end position="606"/>
    </location>
</feature>
<dbReference type="InterPro" id="IPR029071">
    <property type="entry name" value="Ubiquitin-like_domsf"/>
</dbReference>
<evidence type="ECO:0000256" key="7">
    <source>
        <dbReference type="PROSITE-ProRule" id="PRU00322"/>
    </source>
</evidence>
<dbReference type="SUPFAM" id="SSF90209">
    <property type="entry name" value="Ran binding protein zinc finger-like"/>
    <property type="match status" value="1"/>
</dbReference>
<evidence type="ECO:0000256" key="2">
    <source>
        <dbReference type="ARBA" id="ARBA00022723"/>
    </source>
</evidence>
<dbReference type="AlphaFoldDB" id="A0A2G8KQP2"/>
<dbReference type="PIRSF" id="PIRSF010052">
    <property type="entry name" value="Polyub_prc_Npl4"/>
    <property type="match status" value="1"/>
</dbReference>
<comment type="similarity">
    <text evidence="1">Belongs to the NPL4 family.</text>
</comment>
<evidence type="ECO:0000256" key="4">
    <source>
        <dbReference type="ARBA" id="ARBA00022833"/>
    </source>
</evidence>
<evidence type="ECO:0000313" key="11">
    <source>
        <dbReference type="Proteomes" id="UP000230750"/>
    </source>
</evidence>
<evidence type="ECO:0000256" key="6">
    <source>
        <dbReference type="ARBA" id="ARBA00074519"/>
    </source>
</evidence>